<proteinExistence type="predicted"/>
<organism evidence="3">
    <name type="scientific">Culex pipiens</name>
    <name type="common">House mosquito</name>
    <dbReference type="NCBI Taxonomy" id="7175"/>
    <lineage>
        <taxon>Eukaryota</taxon>
        <taxon>Metazoa</taxon>
        <taxon>Ecdysozoa</taxon>
        <taxon>Arthropoda</taxon>
        <taxon>Hexapoda</taxon>
        <taxon>Insecta</taxon>
        <taxon>Pterygota</taxon>
        <taxon>Neoptera</taxon>
        <taxon>Endopterygota</taxon>
        <taxon>Diptera</taxon>
        <taxon>Nematocera</taxon>
        <taxon>Culicoidea</taxon>
        <taxon>Culicidae</taxon>
        <taxon>Culicinae</taxon>
        <taxon>Culicini</taxon>
        <taxon>Culex</taxon>
        <taxon>Culex</taxon>
    </lineage>
</organism>
<feature type="transmembrane region" description="Helical" evidence="2">
    <location>
        <begin position="6"/>
        <end position="26"/>
    </location>
</feature>
<dbReference type="AlphaFoldDB" id="A0A8D8F7K4"/>
<name>A0A8D8F7K4_CULPI</name>
<keyword evidence="2" id="KW-0472">Membrane</keyword>
<feature type="region of interest" description="Disordered" evidence="1">
    <location>
        <begin position="94"/>
        <end position="113"/>
    </location>
</feature>
<accession>A0A8D8F7K4</accession>
<keyword evidence="2" id="KW-1133">Transmembrane helix</keyword>
<protein>
    <submittedName>
        <fullName evidence="3">(northern house mosquito) hypothetical protein</fullName>
    </submittedName>
</protein>
<keyword evidence="2" id="KW-0812">Transmembrane</keyword>
<dbReference type="EMBL" id="HBUE01040899">
    <property type="protein sequence ID" value="CAG6460562.1"/>
    <property type="molecule type" value="Transcribed_RNA"/>
</dbReference>
<evidence type="ECO:0000256" key="1">
    <source>
        <dbReference type="SAM" id="MobiDB-lite"/>
    </source>
</evidence>
<sequence>MQSSLFSIWSINNFMLFFLSISQKAVNRKDKKNTKKKSLTNRNVRISHQLKRQTAKTIFQSKLNSNYQQKHEEQNKNSMTRLCRRVLKCAEDQSSRKLAGTKTIGRTEWRKQK</sequence>
<dbReference type="EMBL" id="HBUE01040898">
    <property type="protein sequence ID" value="CAG6460560.1"/>
    <property type="molecule type" value="Transcribed_RNA"/>
</dbReference>
<evidence type="ECO:0000313" key="3">
    <source>
        <dbReference type="EMBL" id="CAG6460560.1"/>
    </source>
</evidence>
<reference evidence="3" key="1">
    <citation type="submission" date="2021-05" db="EMBL/GenBank/DDBJ databases">
        <authorList>
            <person name="Alioto T."/>
            <person name="Alioto T."/>
            <person name="Gomez Garrido J."/>
        </authorList>
    </citation>
    <scope>NUCLEOTIDE SEQUENCE</scope>
</reference>
<evidence type="ECO:0000256" key="2">
    <source>
        <dbReference type="SAM" id="Phobius"/>
    </source>
</evidence>